<reference evidence="1" key="1">
    <citation type="submission" date="2023-08" db="EMBL/GenBank/DDBJ databases">
        <title>A de novo genome assembly of Solanum verrucosum Schlechtendal, a Mexican diploid species geographically isolated from the other diploid A-genome species in potato relatives.</title>
        <authorList>
            <person name="Hosaka K."/>
        </authorList>
    </citation>
    <scope>NUCLEOTIDE SEQUENCE</scope>
    <source>
        <tissue evidence="1">Young leaves</tissue>
    </source>
</reference>
<sequence>MKAKPRTRNPSESSDLKRMTSLLRNWNRRTFYCLRRDFVRKGRQTAEIDSIVLGSDVASSRAGEDETATEIAEKHRESSRRRLVAALMSIWIWREHAICFCDAAVKTAFGLDVWKRRRAVGIRDNGIGPELWVLLEIRRGLREWDGNY</sequence>
<organism evidence="1 2">
    <name type="scientific">Solanum verrucosum</name>
    <dbReference type="NCBI Taxonomy" id="315347"/>
    <lineage>
        <taxon>Eukaryota</taxon>
        <taxon>Viridiplantae</taxon>
        <taxon>Streptophyta</taxon>
        <taxon>Embryophyta</taxon>
        <taxon>Tracheophyta</taxon>
        <taxon>Spermatophyta</taxon>
        <taxon>Magnoliopsida</taxon>
        <taxon>eudicotyledons</taxon>
        <taxon>Gunneridae</taxon>
        <taxon>Pentapetalae</taxon>
        <taxon>asterids</taxon>
        <taxon>lamiids</taxon>
        <taxon>Solanales</taxon>
        <taxon>Solanaceae</taxon>
        <taxon>Solanoideae</taxon>
        <taxon>Solaneae</taxon>
        <taxon>Solanum</taxon>
    </lineage>
</organism>
<dbReference type="Proteomes" id="UP001234989">
    <property type="component" value="Chromosome 4"/>
</dbReference>
<evidence type="ECO:0000313" key="2">
    <source>
        <dbReference type="Proteomes" id="UP001234989"/>
    </source>
</evidence>
<gene>
    <name evidence="1" type="ORF">MTR67_020506</name>
</gene>
<protein>
    <submittedName>
        <fullName evidence="1">Uncharacterized protein</fullName>
    </submittedName>
</protein>
<evidence type="ECO:0000313" key="1">
    <source>
        <dbReference type="EMBL" id="WMV27121.1"/>
    </source>
</evidence>
<proteinExistence type="predicted"/>
<name>A0AAF0QPP4_SOLVR</name>
<accession>A0AAF0QPP4</accession>
<dbReference type="AlphaFoldDB" id="A0AAF0QPP4"/>
<dbReference type="EMBL" id="CP133615">
    <property type="protein sequence ID" value="WMV27121.1"/>
    <property type="molecule type" value="Genomic_DNA"/>
</dbReference>
<keyword evidence="2" id="KW-1185">Reference proteome</keyword>